<dbReference type="RefSeq" id="WP_209458517.1">
    <property type="nucleotide sequence ID" value="NZ_JAGGKC010000004.1"/>
</dbReference>
<comment type="caution">
    <text evidence="3">The sequence shown here is derived from an EMBL/GenBank/DDBJ whole genome shotgun (WGS) entry which is preliminary data.</text>
</comment>
<dbReference type="NCBIfam" id="NF037995">
    <property type="entry name" value="TRAP_S1"/>
    <property type="match status" value="1"/>
</dbReference>
<gene>
    <name evidence="3" type="ORF">J2Z34_000749</name>
</gene>
<dbReference type="Proteomes" id="UP001519271">
    <property type="component" value="Unassembled WGS sequence"/>
</dbReference>
<evidence type="ECO:0000313" key="4">
    <source>
        <dbReference type="Proteomes" id="UP001519271"/>
    </source>
</evidence>
<accession>A0ABS4G168</accession>
<keyword evidence="4" id="KW-1185">Reference proteome</keyword>
<protein>
    <submittedName>
        <fullName evidence="3">TRAP-type C4-dicarboxylate transport system substrate-binding protein</fullName>
    </submittedName>
</protein>
<feature type="signal peptide" evidence="2">
    <location>
        <begin position="1"/>
        <end position="20"/>
    </location>
</feature>
<dbReference type="EMBL" id="JAGGKC010000004">
    <property type="protein sequence ID" value="MBP1918277.1"/>
    <property type="molecule type" value="Genomic_DNA"/>
</dbReference>
<feature type="chain" id="PRO_5047212039" evidence="2">
    <location>
        <begin position="21"/>
        <end position="336"/>
    </location>
</feature>
<evidence type="ECO:0000313" key="3">
    <source>
        <dbReference type="EMBL" id="MBP1918277.1"/>
    </source>
</evidence>
<proteinExistence type="predicted"/>
<dbReference type="PANTHER" id="PTHR33376">
    <property type="match status" value="1"/>
</dbReference>
<dbReference type="Pfam" id="PF03480">
    <property type="entry name" value="DctP"/>
    <property type="match status" value="1"/>
</dbReference>
<keyword evidence="1 2" id="KW-0732">Signal</keyword>
<name>A0ABS4G168_9CLOT</name>
<dbReference type="PANTHER" id="PTHR33376:SF5">
    <property type="entry name" value="EXTRACYTOPLASMIC SOLUTE RECEPTOR PROTEIN"/>
    <property type="match status" value="1"/>
</dbReference>
<dbReference type="PROSITE" id="PS51257">
    <property type="entry name" value="PROKAR_LIPOPROTEIN"/>
    <property type="match status" value="1"/>
</dbReference>
<dbReference type="InterPro" id="IPR018389">
    <property type="entry name" value="DctP_fam"/>
</dbReference>
<reference evidence="3 4" key="1">
    <citation type="submission" date="2021-03" db="EMBL/GenBank/DDBJ databases">
        <title>Genomic Encyclopedia of Type Strains, Phase IV (KMG-IV): sequencing the most valuable type-strain genomes for metagenomic binning, comparative biology and taxonomic classification.</title>
        <authorList>
            <person name="Goeker M."/>
        </authorList>
    </citation>
    <scope>NUCLEOTIDE SEQUENCE [LARGE SCALE GENOMIC DNA]</scope>
    <source>
        <strain evidence="3 4">DSM 6139</strain>
    </source>
</reference>
<dbReference type="SUPFAM" id="SSF53850">
    <property type="entry name" value="Periplasmic binding protein-like II"/>
    <property type="match status" value="1"/>
</dbReference>
<organism evidence="3 4">
    <name type="scientific">Youngiibacter multivorans</name>
    <dbReference type="NCBI Taxonomy" id="937251"/>
    <lineage>
        <taxon>Bacteria</taxon>
        <taxon>Bacillati</taxon>
        <taxon>Bacillota</taxon>
        <taxon>Clostridia</taxon>
        <taxon>Eubacteriales</taxon>
        <taxon>Clostridiaceae</taxon>
        <taxon>Youngiibacter</taxon>
    </lineage>
</organism>
<dbReference type="Gene3D" id="3.40.190.170">
    <property type="entry name" value="Bacterial extracellular solute-binding protein, family 7"/>
    <property type="match status" value="1"/>
</dbReference>
<evidence type="ECO:0000256" key="1">
    <source>
        <dbReference type="ARBA" id="ARBA00022729"/>
    </source>
</evidence>
<dbReference type="InterPro" id="IPR038404">
    <property type="entry name" value="TRAP_DctP_sf"/>
</dbReference>
<evidence type="ECO:0000256" key="2">
    <source>
        <dbReference type="SAM" id="SignalP"/>
    </source>
</evidence>
<sequence length="336" mass="37167">MLFKKSLIALSIIAMGISFIGCGKKEAPVPSSTAEEKEVTLSVTSAWAEGNTLLFNMDDFVKKVEEKTKGTVKIVWGGGPETIPTYQLVEALRTGVIDIAWTSHTYNVSYVPVMEAMKLTDAEKMRSSGGYDFVNELYRSKINSHYIGATTNGLTYNLYMKKEIKSINDFKGLTIRATPAYQAFVESLGAGVVNMAPGEAYQALERNVIQGYGWPSVGVKDFGWQEVSDYIVQPAFYNVDVAIMMSDKAWKKLSENQQKAIMEAGKEIEAESNEYYVNAIKEENKALTDGGMKELILPSDVANQFYKAAYEKGWESALKADPENAAKLQNFSGYGK</sequence>